<proteinExistence type="predicted"/>
<protein>
    <submittedName>
        <fullName evidence="1">Uncharacterized protein</fullName>
    </submittedName>
</protein>
<dbReference type="EMBL" id="BAABJX010000070">
    <property type="protein sequence ID" value="GAA4852045.1"/>
    <property type="molecule type" value="Genomic_DNA"/>
</dbReference>
<dbReference type="RefSeq" id="WP_345375238.1">
    <property type="nucleotide sequence ID" value="NZ_BAABJX010000070.1"/>
</dbReference>
<accession>A0ABP9DQM7</accession>
<name>A0ABP9DQM7_9BACT</name>
<comment type="caution">
    <text evidence="1">The sequence shown here is derived from an EMBL/GenBank/DDBJ whole genome shotgun (WGS) entry which is preliminary data.</text>
</comment>
<dbReference type="InterPro" id="IPR055679">
    <property type="entry name" value="DUF7255"/>
</dbReference>
<dbReference type="Proteomes" id="UP001500298">
    <property type="component" value="Unassembled WGS sequence"/>
</dbReference>
<organism evidence="1 2">
    <name type="scientific">Algivirga pacifica</name>
    <dbReference type="NCBI Taxonomy" id="1162670"/>
    <lineage>
        <taxon>Bacteria</taxon>
        <taxon>Pseudomonadati</taxon>
        <taxon>Bacteroidota</taxon>
        <taxon>Cytophagia</taxon>
        <taxon>Cytophagales</taxon>
        <taxon>Flammeovirgaceae</taxon>
        <taxon>Algivirga</taxon>
    </lineage>
</organism>
<evidence type="ECO:0000313" key="2">
    <source>
        <dbReference type="Proteomes" id="UP001500298"/>
    </source>
</evidence>
<reference evidence="2" key="1">
    <citation type="journal article" date="2019" name="Int. J. Syst. Evol. Microbiol.">
        <title>The Global Catalogue of Microorganisms (GCM) 10K type strain sequencing project: providing services to taxonomists for standard genome sequencing and annotation.</title>
        <authorList>
            <consortium name="The Broad Institute Genomics Platform"/>
            <consortium name="The Broad Institute Genome Sequencing Center for Infectious Disease"/>
            <person name="Wu L."/>
            <person name="Ma J."/>
        </authorList>
    </citation>
    <scope>NUCLEOTIDE SEQUENCE [LARGE SCALE GENOMIC DNA]</scope>
    <source>
        <strain evidence="2">JCM 18326</strain>
    </source>
</reference>
<dbReference type="Pfam" id="PF23913">
    <property type="entry name" value="DUF7255"/>
    <property type="match status" value="1"/>
</dbReference>
<sequence>MDFKFQQFRELVLDHFPDHIDPIPQPDIKDIVSSPFKEEVKEVYASLGGKADFRKIRLPQWPITLDQNTVVFLDDQLHFNRYRMRTLRAEIYQQNYIGFKVEKYRSYSRKKEAECLKSGVTDRSWTHKAAEVNFGPGSETRGDLQGEGAPAWKFNAFVDYLLDLYLPLKQIMVIRISIWDELMIGGRLVTIKEILTAPNPQWNEALVNYLKRRMPWLPERNRI</sequence>
<evidence type="ECO:0000313" key="1">
    <source>
        <dbReference type="EMBL" id="GAA4852045.1"/>
    </source>
</evidence>
<gene>
    <name evidence="1" type="ORF">GCM10023331_40700</name>
</gene>
<keyword evidence="2" id="KW-1185">Reference proteome</keyword>